<protein>
    <submittedName>
        <fullName evidence="1">Uncharacterized protein</fullName>
    </submittedName>
</protein>
<sequence length="144" mass="16472">MIPPGNFCSLTMSIREDWTLIYQPWGKYLLIGRQNSDLEPIVLISLLSQADKSEFHPLLQNDTKIPLYFVETDSKSPGNSTLIQTENSDNLLAEDFLMCKCSLKIPSFEVPIVQTITQSHFLLINQYVMDIFNDFLSSNLNRLP</sequence>
<evidence type="ECO:0000313" key="1">
    <source>
        <dbReference type="EMBL" id="GBN72723.1"/>
    </source>
</evidence>
<gene>
    <name evidence="1" type="ORF">AVEN_126598_1</name>
</gene>
<dbReference type="Proteomes" id="UP000499080">
    <property type="component" value="Unassembled WGS sequence"/>
</dbReference>
<organism evidence="1 2">
    <name type="scientific">Araneus ventricosus</name>
    <name type="common">Orbweaver spider</name>
    <name type="synonym">Epeira ventricosa</name>
    <dbReference type="NCBI Taxonomy" id="182803"/>
    <lineage>
        <taxon>Eukaryota</taxon>
        <taxon>Metazoa</taxon>
        <taxon>Ecdysozoa</taxon>
        <taxon>Arthropoda</taxon>
        <taxon>Chelicerata</taxon>
        <taxon>Arachnida</taxon>
        <taxon>Araneae</taxon>
        <taxon>Araneomorphae</taxon>
        <taxon>Entelegynae</taxon>
        <taxon>Araneoidea</taxon>
        <taxon>Araneidae</taxon>
        <taxon>Araneus</taxon>
    </lineage>
</organism>
<name>A0A4Y2RAH6_ARAVE</name>
<proteinExistence type="predicted"/>
<dbReference type="AlphaFoldDB" id="A0A4Y2RAH6"/>
<evidence type="ECO:0000313" key="2">
    <source>
        <dbReference type="Proteomes" id="UP000499080"/>
    </source>
</evidence>
<comment type="caution">
    <text evidence="1">The sequence shown here is derived from an EMBL/GenBank/DDBJ whole genome shotgun (WGS) entry which is preliminary data.</text>
</comment>
<accession>A0A4Y2RAH6</accession>
<dbReference type="EMBL" id="BGPR01016364">
    <property type="protein sequence ID" value="GBN72723.1"/>
    <property type="molecule type" value="Genomic_DNA"/>
</dbReference>
<keyword evidence="2" id="KW-1185">Reference proteome</keyword>
<reference evidence="1 2" key="1">
    <citation type="journal article" date="2019" name="Sci. Rep.">
        <title>Orb-weaving spider Araneus ventricosus genome elucidates the spidroin gene catalogue.</title>
        <authorList>
            <person name="Kono N."/>
            <person name="Nakamura H."/>
            <person name="Ohtoshi R."/>
            <person name="Moran D.A.P."/>
            <person name="Shinohara A."/>
            <person name="Yoshida Y."/>
            <person name="Fujiwara M."/>
            <person name="Mori M."/>
            <person name="Tomita M."/>
            <person name="Arakawa K."/>
        </authorList>
    </citation>
    <scope>NUCLEOTIDE SEQUENCE [LARGE SCALE GENOMIC DNA]</scope>
</reference>